<dbReference type="SUPFAM" id="SSF52833">
    <property type="entry name" value="Thioredoxin-like"/>
    <property type="match status" value="1"/>
</dbReference>
<protein>
    <submittedName>
        <fullName evidence="2">TlpA family protein disulfide reductase</fullName>
    </submittedName>
</protein>
<evidence type="ECO:0000259" key="1">
    <source>
        <dbReference type="PROSITE" id="PS51352"/>
    </source>
</evidence>
<organism evidence="2 3">
    <name type="scientific">Methylomonas subterranea</name>
    <dbReference type="NCBI Taxonomy" id="2952225"/>
    <lineage>
        <taxon>Bacteria</taxon>
        <taxon>Pseudomonadati</taxon>
        <taxon>Pseudomonadota</taxon>
        <taxon>Gammaproteobacteria</taxon>
        <taxon>Methylococcales</taxon>
        <taxon>Methylococcaceae</taxon>
        <taxon>Methylomonas</taxon>
    </lineage>
</organism>
<dbReference type="Gene3D" id="3.40.30.10">
    <property type="entry name" value="Glutaredoxin"/>
    <property type="match status" value="1"/>
</dbReference>
<dbReference type="PANTHER" id="PTHR42852">
    <property type="entry name" value="THIOL:DISULFIDE INTERCHANGE PROTEIN DSBE"/>
    <property type="match status" value="1"/>
</dbReference>
<keyword evidence="3" id="KW-1185">Reference proteome</keyword>
<dbReference type="InterPro" id="IPR050553">
    <property type="entry name" value="Thioredoxin_ResA/DsbE_sf"/>
</dbReference>
<feature type="domain" description="Thioredoxin" evidence="1">
    <location>
        <begin position="4"/>
        <end position="219"/>
    </location>
</feature>
<gene>
    <name evidence="2" type="ORF">NP590_00450</name>
</gene>
<accession>A0ABT1TAX7</accession>
<dbReference type="RefSeq" id="WP_256600167.1">
    <property type="nucleotide sequence ID" value="NZ_JANIBJ010000001.1"/>
</dbReference>
<comment type="caution">
    <text evidence="2">The sequence shown here is derived from an EMBL/GenBank/DDBJ whole genome shotgun (WGS) entry which is preliminary data.</text>
</comment>
<sequence>MGLLHIGEKAPALAVSEWLQGGEFTLDGLLGRVVLLEVFQVNCPGCFIYSLPLAIDLHERLADQGLAVLGLATAFEDFDKNTRQNLAALLQSGQLTGETFKALSARGQLPNGRWERRIPFPVGMDELIEMRQPIGEQDIDDYIRLHVPQFGRESPVFQQQLKQRVGAYLRQLEYRPETFSRFQLQGTPSQVVIDRCGIVRACRFGLFPELESLLQQLLSETAA</sequence>
<dbReference type="InterPro" id="IPR013766">
    <property type="entry name" value="Thioredoxin_domain"/>
</dbReference>
<evidence type="ECO:0000313" key="2">
    <source>
        <dbReference type="EMBL" id="MCQ8102555.1"/>
    </source>
</evidence>
<dbReference type="PROSITE" id="PS51352">
    <property type="entry name" value="THIOREDOXIN_2"/>
    <property type="match status" value="1"/>
</dbReference>
<dbReference type="InterPro" id="IPR036249">
    <property type="entry name" value="Thioredoxin-like_sf"/>
</dbReference>
<dbReference type="PANTHER" id="PTHR42852:SF13">
    <property type="entry name" value="PROTEIN DIPZ"/>
    <property type="match status" value="1"/>
</dbReference>
<name>A0ABT1TAX7_9GAMM</name>
<dbReference type="Proteomes" id="UP001524499">
    <property type="component" value="Unassembled WGS sequence"/>
</dbReference>
<reference evidence="2 3" key="1">
    <citation type="submission" date="2022-07" db="EMBL/GenBank/DDBJ databases">
        <title>Methylomonas rivi sp. nov., Methylomonas rosea sp. nov., Methylomonas aureus sp. nov. and Methylomonas subterranea sp. nov., four novel methanotrophs isolated from a freshwater creek and the deep terrestrial subsurface.</title>
        <authorList>
            <person name="Abin C."/>
            <person name="Sankaranarayanan K."/>
            <person name="Garner C."/>
            <person name="Sindelar R."/>
            <person name="Kotary K."/>
            <person name="Garner R."/>
            <person name="Barclay S."/>
            <person name="Lawson P."/>
            <person name="Krumholz L."/>
        </authorList>
    </citation>
    <scope>NUCLEOTIDE SEQUENCE [LARGE SCALE GENOMIC DNA]</scope>
    <source>
        <strain evidence="2 3">SURF-2</strain>
    </source>
</reference>
<evidence type="ECO:0000313" key="3">
    <source>
        <dbReference type="Proteomes" id="UP001524499"/>
    </source>
</evidence>
<dbReference type="EMBL" id="JANIBJ010000001">
    <property type="protein sequence ID" value="MCQ8102555.1"/>
    <property type="molecule type" value="Genomic_DNA"/>
</dbReference>
<proteinExistence type="predicted"/>